<dbReference type="RefSeq" id="WP_377248218.1">
    <property type="nucleotide sequence ID" value="NZ_JBHLUH010000009.1"/>
</dbReference>
<comment type="caution">
    <text evidence="1">The sequence shown here is derived from an EMBL/GenBank/DDBJ whole genome shotgun (WGS) entry which is preliminary data.</text>
</comment>
<name>A0ABV6LZ70_9ACTN</name>
<gene>
    <name evidence="1" type="ORF">ACFFIA_08700</name>
</gene>
<evidence type="ECO:0000313" key="1">
    <source>
        <dbReference type="EMBL" id="MFC0527738.1"/>
    </source>
</evidence>
<organism evidence="1 2">
    <name type="scientific">Phytohabitans kaempferiae</name>
    <dbReference type="NCBI Taxonomy" id="1620943"/>
    <lineage>
        <taxon>Bacteria</taxon>
        <taxon>Bacillati</taxon>
        <taxon>Actinomycetota</taxon>
        <taxon>Actinomycetes</taxon>
        <taxon>Micromonosporales</taxon>
        <taxon>Micromonosporaceae</taxon>
    </lineage>
</organism>
<protein>
    <submittedName>
        <fullName evidence="1">Uncharacterized protein</fullName>
    </submittedName>
</protein>
<keyword evidence="2" id="KW-1185">Reference proteome</keyword>
<evidence type="ECO:0000313" key="2">
    <source>
        <dbReference type="Proteomes" id="UP001589867"/>
    </source>
</evidence>
<reference evidence="1 2" key="1">
    <citation type="submission" date="2024-09" db="EMBL/GenBank/DDBJ databases">
        <authorList>
            <person name="Sun Q."/>
            <person name="Mori K."/>
        </authorList>
    </citation>
    <scope>NUCLEOTIDE SEQUENCE [LARGE SCALE GENOMIC DNA]</scope>
    <source>
        <strain evidence="1 2">TBRC 3947</strain>
    </source>
</reference>
<accession>A0ABV6LZ70</accession>
<dbReference type="EMBL" id="JBHLUH010000009">
    <property type="protein sequence ID" value="MFC0527738.1"/>
    <property type="molecule type" value="Genomic_DNA"/>
</dbReference>
<sequence>MARVLLRPALHGHARTRPAPRLDRYRRYRDIVAAHPEPAYALPVGSPIDRALAERLAARGQPARVEEVAGYRIYRLGSCGLGGHQRVPVS</sequence>
<dbReference type="Proteomes" id="UP001589867">
    <property type="component" value="Unassembled WGS sequence"/>
</dbReference>
<proteinExistence type="predicted"/>